<comment type="caution">
    <text evidence="1">The sequence shown here is derived from an EMBL/GenBank/DDBJ whole genome shotgun (WGS) entry which is preliminary data.</text>
</comment>
<dbReference type="Proteomes" id="UP000499080">
    <property type="component" value="Unassembled WGS sequence"/>
</dbReference>
<evidence type="ECO:0000313" key="1">
    <source>
        <dbReference type="EMBL" id="GBO46246.1"/>
    </source>
</evidence>
<gene>
    <name evidence="1" type="ORF">AVEN_183478_1</name>
</gene>
<name>A0A4Y2XAL5_ARAVE</name>
<organism evidence="1 2">
    <name type="scientific">Araneus ventricosus</name>
    <name type="common">Orbweaver spider</name>
    <name type="synonym">Epeira ventricosa</name>
    <dbReference type="NCBI Taxonomy" id="182803"/>
    <lineage>
        <taxon>Eukaryota</taxon>
        <taxon>Metazoa</taxon>
        <taxon>Ecdysozoa</taxon>
        <taxon>Arthropoda</taxon>
        <taxon>Chelicerata</taxon>
        <taxon>Arachnida</taxon>
        <taxon>Araneae</taxon>
        <taxon>Araneomorphae</taxon>
        <taxon>Entelegynae</taxon>
        <taxon>Araneoidea</taxon>
        <taxon>Araneidae</taxon>
        <taxon>Araneus</taxon>
    </lineage>
</organism>
<dbReference type="AlphaFoldDB" id="A0A4Y2XAL5"/>
<reference evidence="1 2" key="1">
    <citation type="journal article" date="2019" name="Sci. Rep.">
        <title>Orb-weaving spider Araneus ventricosus genome elucidates the spidroin gene catalogue.</title>
        <authorList>
            <person name="Kono N."/>
            <person name="Nakamura H."/>
            <person name="Ohtoshi R."/>
            <person name="Moran D.A.P."/>
            <person name="Shinohara A."/>
            <person name="Yoshida Y."/>
            <person name="Fujiwara M."/>
            <person name="Mori M."/>
            <person name="Tomita M."/>
            <person name="Arakawa K."/>
        </authorList>
    </citation>
    <scope>NUCLEOTIDE SEQUENCE [LARGE SCALE GENOMIC DNA]</scope>
</reference>
<accession>A0A4Y2XAL5</accession>
<protein>
    <submittedName>
        <fullName evidence="1">Uncharacterized protein</fullName>
    </submittedName>
</protein>
<proteinExistence type="predicted"/>
<sequence length="194" mass="21840">MKSRKQLKINLIDEDILAQSVFISRCRAGGAVYSIILASARSRALIRGCVRTLLPLCFRCACNEFDVASLLQVRRVVTSKLALTCCKLVSHLYSCRVNLAVTLLQTKIAIWAVLFDLKRELLGFSATKAIIPYSFQSSLQSVIKKERKIAIKRWSRIIADLIRPRQKKNGGLLEALPDSFLPHCIVLLAIQNWN</sequence>
<evidence type="ECO:0000313" key="2">
    <source>
        <dbReference type="Proteomes" id="UP000499080"/>
    </source>
</evidence>
<dbReference type="EMBL" id="BGPR01073797">
    <property type="protein sequence ID" value="GBO46246.1"/>
    <property type="molecule type" value="Genomic_DNA"/>
</dbReference>
<keyword evidence="2" id="KW-1185">Reference proteome</keyword>